<comment type="caution">
    <text evidence="3">The sequence shown here is derived from an EMBL/GenBank/DDBJ whole genome shotgun (WGS) entry which is preliminary data.</text>
</comment>
<feature type="compositionally biased region" description="Pro residues" evidence="1">
    <location>
        <begin position="104"/>
        <end position="118"/>
    </location>
</feature>
<accession>A0A6A4NA81</accession>
<dbReference type="OrthoDB" id="1425109at2759"/>
<evidence type="ECO:0000256" key="2">
    <source>
        <dbReference type="SAM" id="SignalP"/>
    </source>
</evidence>
<dbReference type="AlphaFoldDB" id="A0A6A4NA81"/>
<feature type="region of interest" description="Disordered" evidence="1">
    <location>
        <begin position="97"/>
        <end position="118"/>
    </location>
</feature>
<dbReference type="PANTHER" id="PTHR37249:SF3">
    <property type="entry name" value="OS03G0206201 PROTEIN"/>
    <property type="match status" value="1"/>
</dbReference>
<keyword evidence="2" id="KW-0732">Signal</keyword>
<dbReference type="Proteomes" id="UP000447434">
    <property type="component" value="Chromosome 23"/>
</dbReference>
<evidence type="ECO:0000313" key="4">
    <source>
        <dbReference type="Proteomes" id="UP000447434"/>
    </source>
</evidence>
<organism evidence="3 4">
    <name type="scientific">Lupinus albus</name>
    <name type="common">White lupine</name>
    <name type="synonym">Lupinus termis</name>
    <dbReference type="NCBI Taxonomy" id="3870"/>
    <lineage>
        <taxon>Eukaryota</taxon>
        <taxon>Viridiplantae</taxon>
        <taxon>Streptophyta</taxon>
        <taxon>Embryophyta</taxon>
        <taxon>Tracheophyta</taxon>
        <taxon>Spermatophyta</taxon>
        <taxon>Magnoliopsida</taxon>
        <taxon>eudicotyledons</taxon>
        <taxon>Gunneridae</taxon>
        <taxon>Pentapetalae</taxon>
        <taxon>rosids</taxon>
        <taxon>fabids</taxon>
        <taxon>Fabales</taxon>
        <taxon>Fabaceae</taxon>
        <taxon>Papilionoideae</taxon>
        <taxon>50 kb inversion clade</taxon>
        <taxon>genistoids sensu lato</taxon>
        <taxon>core genistoids</taxon>
        <taxon>Genisteae</taxon>
        <taxon>Lupinus</taxon>
    </lineage>
</organism>
<proteinExistence type="predicted"/>
<keyword evidence="4" id="KW-1185">Reference proteome</keyword>
<dbReference type="EMBL" id="WOCE01000023">
    <property type="protein sequence ID" value="KAE9586842.1"/>
    <property type="molecule type" value="Genomic_DNA"/>
</dbReference>
<reference evidence="4" key="1">
    <citation type="journal article" date="2020" name="Nat. Commun.">
        <title>Genome sequence of the cluster root forming white lupin.</title>
        <authorList>
            <person name="Hufnagel B."/>
            <person name="Marques A."/>
            <person name="Soriano A."/>
            <person name="Marques L."/>
            <person name="Divol F."/>
            <person name="Doumas P."/>
            <person name="Sallet E."/>
            <person name="Mancinotti D."/>
            <person name="Carrere S."/>
            <person name="Marande W."/>
            <person name="Arribat S."/>
            <person name="Keller J."/>
            <person name="Huneau C."/>
            <person name="Blein T."/>
            <person name="Aime D."/>
            <person name="Laguerre M."/>
            <person name="Taylor J."/>
            <person name="Schubert V."/>
            <person name="Nelson M."/>
            <person name="Geu-Flores F."/>
            <person name="Crespi M."/>
            <person name="Gallardo-Guerrero K."/>
            <person name="Delaux P.-M."/>
            <person name="Salse J."/>
            <person name="Berges H."/>
            <person name="Guyot R."/>
            <person name="Gouzy J."/>
            <person name="Peret B."/>
        </authorList>
    </citation>
    <scope>NUCLEOTIDE SEQUENCE [LARGE SCALE GENOMIC DNA]</scope>
    <source>
        <strain evidence="4">cv. Amiga</strain>
    </source>
</reference>
<feature type="signal peptide" evidence="2">
    <location>
        <begin position="1"/>
        <end position="23"/>
    </location>
</feature>
<gene>
    <name evidence="3" type="ORF">Lalb_Chr23g0267451</name>
</gene>
<feature type="chain" id="PRO_5025339486" evidence="2">
    <location>
        <begin position="24"/>
        <end position="118"/>
    </location>
</feature>
<dbReference type="PANTHER" id="PTHR37249">
    <property type="entry name" value="OS03G0206201 PROTEIN"/>
    <property type="match status" value="1"/>
</dbReference>
<feature type="region of interest" description="Disordered" evidence="1">
    <location>
        <begin position="72"/>
        <end position="91"/>
    </location>
</feature>
<sequence length="118" mass="13005">MKFSVFCALFFVVGAALVFVTFSSPIDGDSCRFPALFATNCDERRTVFAICRKLKENGRGIRSNNYKGNMGSVTLDDYNPTNPRPDAKDYVRGGTIVHNQPIGPYKPKPMPPPPGDES</sequence>
<name>A0A6A4NA81_LUPAL</name>
<evidence type="ECO:0000256" key="1">
    <source>
        <dbReference type="SAM" id="MobiDB-lite"/>
    </source>
</evidence>
<evidence type="ECO:0000313" key="3">
    <source>
        <dbReference type="EMBL" id="KAE9586842.1"/>
    </source>
</evidence>
<protein>
    <submittedName>
        <fullName evidence="3">Uncharacterized protein</fullName>
    </submittedName>
</protein>